<evidence type="ECO:0000313" key="1">
    <source>
        <dbReference type="EMBL" id="PMD67182.1"/>
    </source>
</evidence>
<dbReference type="RefSeq" id="XP_024744086.1">
    <property type="nucleotide sequence ID" value="XM_024888718.1"/>
</dbReference>
<organism evidence="1 2">
    <name type="scientific">Hyaloscypha bicolor E</name>
    <dbReference type="NCBI Taxonomy" id="1095630"/>
    <lineage>
        <taxon>Eukaryota</taxon>
        <taxon>Fungi</taxon>
        <taxon>Dikarya</taxon>
        <taxon>Ascomycota</taxon>
        <taxon>Pezizomycotina</taxon>
        <taxon>Leotiomycetes</taxon>
        <taxon>Helotiales</taxon>
        <taxon>Hyaloscyphaceae</taxon>
        <taxon>Hyaloscypha</taxon>
        <taxon>Hyaloscypha bicolor</taxon>
    </lineage>
</organism>
<name>A0A2J6TVX1_9HELO</name>
<dbReference type="EMBL" id="KZ613740">
    <property type="protein sequence ID" value="PMD67182.1"/>
    <property type="molecule type" value="Genomic_DNA"/>
</dbReference>
<proteinExistence type="predicted"/>
<dbReference type="GeneID" id="36596794"/>
<keyword evidence="2" id="KW-1185">Reference proteome</keyword>
<reference evidence="1 2" key="1">
    <citation type="submission" date="2016-04" db="EMBL/GenBank/DDBJ databases">
        <title>A degradative enzymes factory behind the ericoid mycorrhizal symbiosis.</title>
        <authorList>
            <consortium name="DOE Joint Genome Institute"/>
            <person name="Martino E."/>
            <person name="Morin E."/>
            <person name="Grelet G."/>
            <person name="Kuo A."/>
            <person name="Kohler A."/>
            <person name="Daghino S."/>
            <person name="Barry K."/>
            <person name="Choi C."/>
            <person name="Cichocki N."/>
            <person name="Clum A."/>
            <person name="Copeland A."/>
            <person name="Hainaut M."/>
            <person name="Haridas S."/>
            <person name="Labutti K."/>
            <person name="Lindquist E."/>
            <person name="Lipzen A."/>
            <person name="Khouja H.-R."/>
            <person name="Murat C."/>
            <person name="Ohm R."/>
            <person name="Olson A."/>
            <person name="Spatafora J."/>
            <person name="Veneault-Fourrey C."/>
            <person name="Henrissat B."/>
            <person name="Grigoriev I."/>
            <person name="Martin F."/>
            <person name="Perotto S."/>
        </authorList>
    </citation>
    <scope>NUCLEOTIDE SEQUENCE [LARGE SCALE GENOMIC DNA]</scope>
    <source>
        <strain evidence="1 2">E</strain>
    </source>
</reference>
<evidence type="ECO:0000313" key="2">
    <source>
        <dbReference type="Proteomes" id="UP000235371"/>
    </source>
</evidence>
<dbReference type="Proteomes" id="UP000235371">
    <property type="component" value="Unassembled WGS sequence"/>
</dbReference>
<protein>
    <submittedName>
        <fullName evidence="1">Uncharacterized protein</fullName>
    </submittedName>
</protein>
<sequence length="64" mass="7471">MAKRCSRRLVVGGGCGGVAMQDFVSGLGTLSRETKTRRALFSRRASRHQIWRWRWRWMSRCGWA</sequence>
<accession>A0A2J6TVX1</accession>
<dbReference type="InParanoid" id="A0A2J6TVX1"/>
<dbReference type="AlphaFoldDB" id="A0A2J6TVX1"/>
<gene>
    <name evidence="1" type="ORF">K444DRAFT_7897</name>
</gene>